<reference evidence="15" key="1">
    <citation type="submission" date="2024-06" db="EMBL/GenBank/DDBJ databases">
        <authorList>
            <person name="Ryan C."/>
        </authorList>
    </citation>
    <scope>NUCLEOTIDE SEQUENCE [LARGE SCALE GENOMIC DNA]</scope>
</reference>
<evidence type="ECO:0000256" key="1">
    <source>
        <dbReference type="ARBA" id="ARBA00004123"/>
    </source>
</evidence>
<dbReference type="InterPro" id="IPR009057">
    <property type="entry name" value="Homeodomain-like_sf"/>
</dbReference>
<dbReference type="Pfam" id="PF00046">
    <property type="entry name" value="Homeodomain"/>
    <property type="match status" value="1"/>
</dbReference>
<dbReference type="Gene3D" id="1.10.10.60">
    <property type="entry name" value="Homeodomain-like"/>
    <property type="match status" value="1"/>
</dbReference>
<dbReference type="PANTHER" id="PTHR47288">
    <property type="entry name" value="WUSCHEL-RELATED HOMEOBOX 9"/>
    <property type="match status" value="1"/>
</dbReference>
<evidence type="ECO:0000256" key="11">
    <source>
        <dbReference type="RuleBase" id="RU000682"/>
    </source>
</evidence>
<dbReference type="GO" id="GO:0003677">
    <property type="term" value="F:DNA binding"/>
    <property type="evidence" value="ECO:0007669"/>
    <property type="project" value="UniProtKB-UniRule"/>
</dbReference>
<evidence type="ECO:0000256" key="5">
    <source>
        <dbReference type="ARBA" id="ARBA00023155"/>
    </source>
</evidence>
<evidence type="ECO:0000313" key="14">
    <source>
        <dbReference type="EMBL" id="CAL4901798.1"/>
    </source>
</evidence>
<comment type="function">
    <text evidence="9">Probable transcription factor required to initiate organ founder cells in a lateral domain of shoot meristems. Involved in leaf formation.</text>
</comment>
<keyword evidence="4 10" id="KW-0238">DNA-binding</keyword>
<evidence type="ECO:0000313" key="15">
    <source>
        <dbReference type="Proteomes" id="UP001497457"/>
    </source>
</evidence>
<dbReference type="EMBL" id="OZ075121">
    <property type="protein sequence ID" value="CAL4901798.1"/>
    <property type="molecule type" value="Genomic_DNA"/>
</dbReference>
<dbReference type="SUPFAM" id="SSF46689">
    <property type="entry name" value="Homeodomain-like"/>
    <property type="match status" value="1"/>
</dbReference>
<reference evidence="14 15" key="2">
    <citation type="submission" date="2024-10" db="EMBL/GenBank/DDBJ databases">
        <authorList>
            <person name="Ryan C."/>
        </authorList>
    </citation>
    <scope>NUCLEOTIDE SEQUENCE [LARGE SCALE GENOMIC DNA]</scope>
</reference>
<evidence type="ECO:0000259" key="13">
    <source>
        <dbReference type="PROSITE" id="PS50071"/>
    </source>
</evidence>
<dbReference type="InterPro" id="IPR044557">
    <property type="entry name" value="WOX8/9-like"/>
</dbReference>
<evidence type="ECO:0000256" key="9">
    <source>
        <dbReference type="ARBA" id="ARBA00057592"/>
    </source>
</evidence>
<dbReference type="SMART" id="SM00389">
    <property type="entry name" value="HOX"/>
    <property type="match status" value="1"/>
</dbReference>
<feature type="DNA-binding region" description="Homeobox" evidence="10">
    <location>
        <begin position="51"/>
        <end position="115"/>
    </location>
</feature>
<evidence type="ECO:0000256" key="6">
    <source>
        <dbReference type="ARBA" id="ARBA00023163"/>
    </source>
</evidence>
<evidence type="ECO:0000256" key="4">
    <source>
        <dbReference type="ARBA" id="ARBA00023125"/>
    </source>
</evidence>
<dbReference type="CDD" id="cd00086">
    <property type="entry name" value="homeodomain"/>
    <property type="match status" value="1"/>
</dbReference>
<proteinExistence type="inferred from homology"/>
<evidence type="ECO:0000256" key="3">
    <source>
        <dbReference type="ARBA" id="ARBA00023015"/>
    </source>
</evidence>
<dbReference type="FunFam" id="1.10.10.60:FF:000118">
    <property type="entry name" value="WUSCHEL-related homeobox 11"/>
    <property type="match status" value="1"/>
</dbReference>
<dbReference type="PROSITE" id="PS50071">
    <property type="entry name" value="HOMEOBOX_2"/>
    <property type="match status" value="1"/>
</dbReference>
<evidence type="ECO:0000256" key="10">
    <source>
        <dbReference type="PROSITE-ProRule" id="PRU00108"/>
    </source>
</evidence>
<comment type="similarity">
    <text evidence="8">Belongs to the WUS homeobox family.</text>
</comment>
<dbReference type="AlphaFoldDB" id="A0ABC8W380"/>
<accession>A0ABC8W380</accession>
<protein>
    <recommendedName>
        <fullName evidence="13">Homeobox domain-containing protein</fullName>
    </recommendedName>
</protein>
<feature type="compositionally biased region" description="Low complexity" evidence="12">
    <location>
        <begin position="153"/>
        <end position="175"/>
    </location>
</feature>
<evidence type="ECO:0000256" key="12">
    <source>
        <dbReference type="SAM" id="MobiDB-lite"/>
    </source>
</evidence>
<sequence>MASSNRHWPSMYRSSLACNFQQPQQPDMNNGGGGKSSLMSSRCEESGRNPEPRPRWNPRPEQIRILEGIFNSGMVNPPRDEIRRIRLQLQEYGPVGDANVFYWFQNRKSRTKHKLRAAGQLLPSGRAALARACAAAPPPAPVTPPRQHLLAASSPVAPTSSSSSSSDRSSGSSKSVMMRPPAAIGLPPSPAAAAIQQGVLPPATAMEFLSSPPPALAARQLYYHSQFMAPMPELITSNPEPFLLQWQQAGGHHYLPATELGGVLGAHAHEPPPAVSPSVLLGLCNEAALGQQDCVDIISTSSKGLGHGHQFWNNTCGSHLKTNSKIDAVSAVIRDDEKARLGLLHYGFGATVAGGGGAATSAPPAAPAVQQVAADNAISTAMLLPPSSAPSNNVAAAAATSSVLTDQLQGLLDAGLIGGTTLPPPTATVVAVARDAATCAATVQFSVPAMRLDVKLAFGEAAVLVRHTGEPVLVDESGVTVEPLQQDTLYYLLMGTYVTCGQASPVRSLLCSAAPGGTAGLIVSSIAGVQGAG</sequence>
<evidence type="ECO:0000256" key="2">
    <source>
        <dbReference type="ARBA" id="ARBA00022473"/>
    </source>
</evidence>
<gene>
    <name evidence="14" type="ORF">URODEC1_LOCUS9555</name>
</gene>
<evidence type="ECO:0000256" key="7">
    <source>
        <dbReference type="ARBA" id="ARBA00023242"/>
    </source>
</evidence>
<comment type="subcellular location">
    <subcellularLocation>
        <location evidence="1 10 11">Nucleus</location>
    </subcellularLocation>
</comment>
<evidence type="ECO:0000256" key="8">
    <source>
        <dbReference type="ARBA" id="ARBA00024040"/>
    </source>
</evidence>
<feature type="region of interest" description="Disordered" evidence="12">
    <location>
        <begin position="21"/>
        <end position="59"/>
    </location>
</feature>
<name>A0ABC8W380_9POAL</name>
<feature type="compositionally biased region" description="Basic and acidic residues" evidence="12">
    <location>
        <begin position="42"/>
        <end position="54"/>
    </location>
</feature>
<feature type="region of interest" description="Disordered" evidence="12">
    <location>
        <begin position="136"/>
        <end position="189"/>
    </location>
</feature>
<dbReference type="GO" id="GO:0048731">
    <property type="term" value="P:system development"/>
    <property type="evidence" value="ECO:0007669"/>
    <property type="project" value="UniProtKB-ARBA"/>
</dbReference>
<dbReference type="InterPro" id="IPR001356">
    <property type="entry name" value="HD"/>
</dbReference>
<keyword evidence="7 10" id="KW-0539">Nucleus</keyword>
<feature type="domain" description="Homeobox" evidence="13">
    <location>
        <begin position="49"/>
        <end position="114"/>
    </location>
</feature>
<organism evidence="14 15">
    <name type="scientific">Urochloa decumbens</name>
    <dbReference type="NCBI Taxonomy" id="240449"/>
    <lineage>
        <taxon>Eukaryota</taxon>
        <taxon>Viridiplantae</taxon>
        <taxon>Streptophyta</taxon>
        <taxon>Embryophyta</taxon>
        <taxon>Tracheophyta</taxon>
        <taxon>Spermatophyta</taxon>
        <taxon>Magnoliopsida</taxon>
        <taxon>Liliopsida</taxon>
        <taxon>Poales</taxon>
        <taxon>Poaceae</taxon>
        <taxon>PACMAD clade</taxon>
        <taxon>Panicoideae</taxon>
        <taxon>Panicodae</taxon>
        <taxon>Paniceae</taxon>
        <taxon>Melinidinae</taxon>
        <taxon>Urochloa</taxon>
    </lineage>
</organism>
<dbReference type="PANTHER" id="PTHR47288:SF2">
    <property type="entry name" value="WUSCHEL-RELATED HOMEOBOX 12"/>
    <property type="match status" value="1"/>
</dbReference>
<keyword evidence="6" id="KW-0804">Transcription</keyword>
<keyword evidence="5 10" id="KW-0371">Homeobox</keyword>
<keyword evidence="3" id="KW-0805">Transcription regulation</keyword>
<keyword evidence="2" id="KW-0217">Developmental protein</keyword>
<dbReference type="GO" id="GO:0005634">
    <property type="term" value="C:nucleus"/>
    <property type="evidence" value="ECO:0007669"/>
    <property type="project" value="UniProtKB-SubCell"/>
</dbReference>
<dbReference type="Proteomes" id="UP001497457">
    <property type="component" value="Chromosome 11b"/>
</dbReference>
<keyword evidence="15" id="KW-1185">Reference proteome</keyword>
<dbReference type="GO" id="GO:1905393">
    <property type="term" value="P:plant organ formation"/>
    <property type="evidence" value="ECO:0007669"/>
    <property type="project" value="UniProtKB-ARBA"/>
</dbReference>